<proteinExistence type="predicted"/>
<feature type="signal peptide" evidence="1">
    <location>
        <begin position="1"/>
        <end position="20"/>
    </location>
</feature>
<evidence type="ECO:0000313" key="4">
    <source>
        <dbReference type="Proteomes" id="UP000663828"/>
    </source>
</evidence>
<dbReference type="OrthoDB" id="10453389at2759"/>
<gene>
    <name evidence="3" type="ORF">EDS130_LOCUS16609</name>
    <name evidence="2" type="ORF">XAT740_LOCUS12362</name>
</gene>
<name>A0A814JAL8_ADIRI</name>
<evidence type="ECO:0000313" key="2">
    <source>
        <dbReference type="EMBL" id="CAF0984481.1"/>
    </source>
</evidence>
<organism evidence="3 5">
    <name type="scientific">Adineta ricciae</name>
    <name type="common">Rotifer</name>
    <dbReference type="NCBI Taxonomy" id="249248"/>
    <lineage>
        <taxon>Eukaryota</taxon>
        <taxon>Metazoa</taxon>
        <taxon>Spiralia</taxon>
        <taxon>Gnathifera</taxon>
        <taxon>Rotifera</taxon>
        <taxon>Eurotatoria</taxon>
        <taxon>Bdelloidea</taxon>
        <taxon>Adinetida</taxon>
        <taxon>Adinetidae</taxon>
        <taxon>Adineta</taxon>
    </lineage>
</organism>
<protein>
    <submittedName>
        <fullName evidence="3">Uncharacterized protein</fullName>
    </submittedName>
</protein>
<keyword evidence="4" id="KW-1185">Reference proteome</keyword>
<reference evidence="3" key="1">
    <citation type="submission" date="2021-02" db="EMBL/GenBank/DDBJ databases">
        <authorList>
            <person name="Nowell W R."/>
        </authorList>
    </citation>
    <scope>NUCLEOTIDE SEQUENCE</scope>
</reference>
<dbReference type="Proteomes" id="UP000663828">
    <property type="component" value="Unassembled WGS sequence"/>
</dbReference>
<dbReference type="EMBL" id="CAJNOJ010000072">
    <property type="protein sequence ID" value="CAF1034886.1"/>
    <property type="molecule type" value="Genomic_DNA"/>
</dbReference>
<dbReference type="Proteomes" id="UP000663852">
    <property type="component" value="Unassembled WGS sequence"/>
</dbReference>
<feature type="chain" id="PRO_5035601187" evidence="1">
    <location>
        <begin position="21"/>
        <end position="88"/>
    </location>
</feature>
<evidence type="ECO:0000313" key="5">
    <source>
        <dbReference type="Proteomes" id="UP000663852"/>
    </source>
</evidence>
<dbReference type="EMBL" id="CAJNOR010000697">
    <property type="protein sequence ID" value="CAF0984481.1"/>
    <property type="molecule type" value="Genomic_DNA"/>
</dbReference>
<sequence length="88" mass="10210">MKTSIVIYLILFLFIGWLNASHVYHNTRHKRTLNTILSRIASIGANDDDITKLFNTEYQFPTGYNGGTDILSQYRLITKNFLNSQKIR</sequence>
<keyword evidence="1" id="KW-0732">Signal</keyword>
<accession>A0A814JAL8</accession>
<comment type="caution">
    <text evidence="3">The sequence shown here is derived from an EMBL/GenBank/DDBJ whole genome shotgun (WGS) entry which is preliminary data.</text>
</comment>
<dbReference type="AlphaFoldDB" id="A0A814JAL8"/>
<evidence type="ECO:0000313" key="3">
    <source>
        <dbReference type="EMBL" id="CAF1034886.1"/>
    </source>
</evidence>
<evidence type="ECO:0000256" key="1">
    <source>
        <dbReference type="SAM" id="SignalP"/>
    </source>
</evidence>